<keyword evidence="4" id="KW-1185">Reference proteome</keyword>
<name>A0ABS2TSA8_9ACTN</name>
<accession>A0ABS2TSA8</accession>
<feature type="transmembrane region" description="Helical" evidence="2">
    <location>
        <begin position="713"/>
        <end position="733"/>
    </location>
</feature>
<feature type="compositionally biased region" description="Basic and acidic residues" evidence="1">
    <location>
        <begin position="532"/>
        <end position="545"/>
    </location>
</feature>
<proteinExistence type="predicted"/>
<evidence type="ECO:0000313" key="3">
    <source>
        <dbReference type="EMBL" id="MBM9505962.1"/>
    </source>
</evidence>
<dbReference type="InterPro" id="IPR010916">
    <property type="entry name" value="TonB_box_CS"/>
</dbReference>
<feature type="region of interest" description="Disordered" evidence="1">
    <location>
        <begin position="511"/>
        <end position="545"/>
    </location>
</feature>
<gene>
    <name evidence="3" type="ORF">ITX44_15650</name>
</gene>
<protein>
    <recommendedName>
        <fullName evidence="5">Glycoprotein</fullName>
    </recommendedName>
</protein>
<dbReference type="Pfam" id="PF19516">
    <property type="entry name" value="DUF6049"/>
    <property type="match status" value="1"/>
</dbReference>
<dbReference type="Proteomes" id="UP000749040">
    <property type="component" value="Unassembled WGS sequence"/>
</dbReference>
<dbReference type="EMBL" id="JADKYB010000007">
    <property type="protein sequence ID" value="MBM9505962.1"/>
    <property type="molecule type" value="Genomic_DNA"/>
</dbReference>
<sequence>MGEAALGPGTPPAGPRRRWRRYVALIAGATVLTGLLQTVQATGSQARTPTGSHSATVTLTSISPQVPGKGDTVTVTGTVTNNTKSAVTGAHMGLLVAPGGPIDARSTMKSAVSRSNYFSALDGDELPGHTAAVPTLAPGVSTPFTLKVPVSALNLGSTGVYQIAPALEGQTAAEAWPHVLGLKRTFLPWYAQGETAKPTRISYLWPLVDRPHMAATGDNDSQQSPLFLDDGLTAELKPGGRLWTMLDLAKSLPVTWVIDPDLLAEVDAMTKSYRVTGPGGDVTKTTPGTGSAYARAWLNELKDAVSGDQVVALPFGDTDLASIAHRASGMHGLTGRLTADLKTAGQLGVSTVETVLGTSTVKNMQYGKITTGVAWPVDGAVDPSILSVARAGGDTQIITRSDSFPDNTLSYTPSAARSLGGGTTAVVADASLSMEFSGDMTGTQNPALAAQDFLAQTLLITTQPSTPQRTLLVAPQRMPTVAQAKAMATAIGAVDGSPWAATVPFATAAATHPDPDAGHKVASASSYPSSLRKQEIQQPDLRETDQQQRGLNDFAIILTRKDRVTVPFGNALLRALSTEWRGEQGAGRDFRNSTGTYLQSLINAVKILDKTTLTLSGRSGTIPVTVKNDLGQPITGLVLRLTSSQNIRLEIRNPEQPISIEAGRTRTLKFQTKASANGPTQLTAALYTKDGQVYGGSGGSVSFRVNITKVTDLVMLVIAAGLLLLVLAGVRIYRQRKRRAAAGGGEDSASEALAADGPRGAGGDNDGDDGTGDGTASGHPGDPATDTGLETPEPSPAGEKVDG</sequence>
<feature type="region of interest" description="Disordered" evidence="1">
    <location>
        <begin position="739"/>
        <end position="803"/>
    </location>
</feature>
<reference evidence="3 4" key="1">
    <citation type="submission" date="2021-01" db="EMBL/GenBank/DDBJ databases">
        <title>Streptomyces acididurans sp. nov., isolated from a peat swamp forest soil.</title>
        <authorList>
            <person name="Chantavorakit T."/>
            <person name="Duangmal K."/>
        </authorList>
    </citation>
    <scope>NUCLEOTIDE SEQUENCE [LARGE SCALE GENOMIC DNA]</scope>
    <source>
        <strain evidence="3 4">KK5PA1</strain>
    </source>
</reference>
<keyword evidence="2" id="KW-1133">Transmembrane helix</keyword>
<keyword evidence="2" id="KW-0812">Transmembrane</keyword>
<evidence type="ECO:0000256" key="1">
    <source>
        <dbReference type="SAM" id="MobiDB-lite"/>
    </source>
</evidence>
<organism evidence="3 4">
    <name type="scientific">Actinacidiphila acididurans</name>
    <dbReference type="NCBI Taxonomy" id="2784346"/>
    <lineage>
        <taxon>Bacteria</taxon>
        <taxon>Bacillati</taxon>
        <taxon>Actinomycetota</taxon>
        <taxon>Actinomycetes</taxon>
        <taxon>Kitasatosporales</taxon>
        <taxon>Streptomycetaceae</taxon>
        <taxon>Actinacidiphila</taxon>
    </lineage>
</organism>
<evidence type="ECO:0000256" key="2">
    <source>
        <dbReference type="SAM" id="Phobius"/>
    </source>
</evidence>
<dbReference type="InterPro" id="IPR046112">
    <property type="entry name" value="DUF6049"/>
</dbReference>
<dbReference type="RefSeq" id="WP_205357818.1">
    <property type="nucleotide sequence ID" value="NZ_JADKYB010000007.1"/>
</dbReference>
<dbReference type="PROSITE" id="PS00430">
    <property type="entry name" value="TONB_DEPENDENT_REC_1"/>
    <property type="match status" value="1"/>
</dbReference>
<evidence type="ECO:0000313" key="4">
    <source>
        <dbReference type="Proteomes" id="UP000749040"/>
    </source>
</evidence>
<evidence type="ECO:0008006" key="5">
    <source>
        <dbReference type="Google" id="ProtNLM"/>
    </source>
</evidence>
<keyword evidence="2" id="KW-0472">Membrane</keyword>
<comment type="caution">
    <text evidence="3">The sequence shown here is derived from an EMBL/GenBank/DDBJ whole genome shotgun (WGS) entry which is preliminary data.</text>
</comment>